<evidence type="ECO:0000313" key="5">
    <source>
        <dbReference type="EMBL" id="WFD43732.1"/>
    </source>
</evidence>
<keyword evidence="3" id="KW-0653">Protein transport</keyword>
<dbReference type="PANTHER" id="PTHR28032">
    <property type="entry name" value="FI02826P"/>
    <property type="match status" value="1"/>
</dbReference>
<proteinExistence type="inferred from homology"/>
<organism evidence="5 6">
    <name type="scientific">Malassezia psittaci</name>
    <dbReference type="NCBI Taxonomy" id="1821823"/>
    <lineage>
        <taxon>Eukaryota</taxon>
        <taxon>Fungi</taxon>
        <taxon>Dikarya</taxon>
        <taxon>Basidiomycota</taxon>
        <taxon>Ustilaginomycotina</taxon>
        <taxon>Malasseziomycetes</taxon>
        <taxon>Malasseziales</taxon>
        <taxon>Malasseziaceae</taxon>
        <taxon>Malassezia</taxon>
    </lineage>
</organism>
<keyword evidence="6" id="KW-1185">Reference proteome</keyword>
<accession>A0AAF0FFN3</accession>
<dbReference type="Pfam" id="PF08559">
    <property type="entry name" value="Cut8"/>
    <property type="match status" value="1"/>
</dbReference>
<dbReference type="GO" id="GO:0015031">
    <property type="term" value="P:protein transport"/>
    <property type="evidence" value="ECO:0007669"/>
    <property type="project" value="UniProtKB-UniRule"/>
</dbReference>
<keyword evidence="2 3" id="KW-0539">Nucleus</keyword>
<dbReference type="GO" id="GO:0031965">
    <property type="term" value="C:nuclear membrane"/>
    <property type="evidence" value="ECO:0007669"/>
    <property type="project" value="TreeGrafter"/>
</dbReference>
<dbReference type="GO" id="GO:0070628">
    <property type="term" value="F:proteasome binding"/>
    <property type="evidence" value="ECO:0007669"/>
    <property type="project" value="TreeGrafter"/>
</dbReference>
<dbReference type="InterPro" id="IPR038422">
    <property type="entry name" value="Cut8/Sts1_sf"/>
</dbReference>
<dbReference type="PANTHER" id="PTHR28032:SF1">
    <property type="entry name" value="FI02826P"/>
    <property type="match status" value="1"/>
</dbReference>
<feature type="compositionally biased region" description="Acidic residues" evidence="4">
    <location>
        <begin position="86"/>
        <end position="100"/>
    </location>
</feature>
<protein>
    <recommendedName>
        <fullName evidence="3">Tethering factor for nuclear proteasome STS1</fullName>
    </recommendedName>
</protein>
<dbReference type="Proteomes" id="UP001214628">
    <property type="component" value="Chromosome 3"/>
</dbReference>
<keyword evidence="3" id="KW-0963">Cytoplasm</keyword>
<dbReference type="GO" id="GO:0071630">
    <property type="term" value="P:nuclear protein quality control by the ubiquitin-proteasome system"/>
    <property type="evidence" value="ECO:0007669"/>
    <property type="project" value="UniProtKB-UniRule"/>
</dbReference>
<evidence type="ECO:0000256" key="1">
    <source>
        <dbReference type="ARBA" id="ARBA00006199"/>
    </source>
</evidence>
<dbReference type="EMBL" id="CP118377">
    <property type="protein sequence ID" value="WFD43732.1"/>
    <property type="molecule type" value="Genomic_DNA"/>
</dbReference>
<dbReference type="AlphaFoldDB" id="A0AAF0FFN3"/>
<dbReference type="GO" id="GO:0031144">
    <property type="term" value="P:proteasome localization"/>
    <property type="evidence" value="ECO:0007669"/>
    <property type="project" value="UniProtKB-UniRule"/>
</dbReference>
<dbReference type="Gene3D" id="1.20.58.1590">
    <property type="entry name" value="Tethering factor for nuclear proteasome Cut8/Sts1"/>
    <property type="match status" value="1"/>
</dbReference>
<evidence type="ECO:0000256" key="2">
    <source>
        <dbReference type="ARBA" id="ARBA00023242"/>
    </source>
</evidence>
<comment type="similarity">
    <text evidence="1 3">Belongs to the cut8/STS1 family.</text>
</comment>
<evidence type="ECO:0000256" key="3">
    <source>
        <dbReference type="RuleBase" id="RU368013"/>
    </source>
</evidence>
<evidence type="ECO:0000256" key="4">
    <source>
        <dbReference type="SAM" id="MobiDB-lite"/>
    </source>
</evidence>
<comment type="function">
    <text evidence="3">Involved in ubiquitin-mediated protein degradation. Regulatory factor in the ubiquitin/proteasome pathway that controls the turnover of proteasome substrates. Targets proteasomes to the nucleus and facilitates the degradation of nuclear proteins.</text>
</comment>
<evidence type="ECO:0000313" key="6">
    <source>
        <dbReference type="Proteomes" id="UP001214628"/>
    </source>
</evidence>
<name>A0AAF0FFN3_9BASI</name>
<comment type="subcellular location">
    <subcellularLocation>
        <location evidence="3">Cytoplasm</location>
    </subcellularLocation>
    <subcellularLocation>
        <location evidence="3">Nucleus</location>
    </subcellularLocation>
</comment>
<feature type="region of interest" description="Disordered" evidence="4">
    <location>
        <begin position="49"/>
        <end position="130"/>
    </location>
</feature>
<dbReference type="InterPro" id="IPR013868">
    <property type="entry name" value="Cut8/Sts1_fam"/>
</dbReference>
<dbReference type="GO" id="GO:0005737">
    <property type="term" value="C:cytoplasm"/>
    <property type="evidence" value="ECO:0007669"/>
    <property type="project" value="UniProtKB-SubCell"/>
</dbReference>
<feature type="region of interest" description="Disordered" evidence="4">
    <location>
        <begin position="1"/>
        <end position="28"/>
    </location>
</feature>
<keyword evidence="3" id="KW-0813">Transport</keyword>
<comment type="subunit">
    <text evidence="3">Binds the proteasome.</text>
</comment>
<gene>
    <name evidence="5" type="ORF">MPSI1_002396</name>
</gene>
<sequence>MAWRSTAGSPLDIATPPPPPIPFNAGRGLQHAPSSLSFGFGCGNTLHTSPSHSLESVPGPSSHRLGDQPLNVRASAPKRRRSSSDHEEDTLESADVDDDMGILSSPTLTKRQRASHSRSTDEVRVRGPQSARNTQALLSLLHSLMQQNEELTDQIYTLLPTPSLESIEHALDAAEHRIRAALPVTTANPSVPIREEYVWSRVRTPLAELASEVASYASLFQLPKSSQGSMHPATAFTFLLMTTLRMIRILRLLPHESTSIHNTQLPESFSRKLSEHRMDQLFETLLPHGEKLTRNTVVHTILPALLRDWDTWLRAVDYSVNQQGRIYGQDVVISWQRGLASVGIHSSTLGSSRSEEEYALRCVMDGAALHMYSTIGWLTGTSHRSPWVPNVSHSMDEVVSESRT</sequence>
<reference evidence="5" key="1">
    <citation type="submission" date="2023-02" db="EMBL/GenBank/DDBJ databases">
        <title>Mating type loci evolution in Malassezia.</title>
        <authorList>
            <person name="Coelho M.A."/>
        </authorList>
    </citation>
    <scope>NUCLEOTIDE SEQUENCE</scope>
    <source>
        <strain evidence="5">CBS 14136</strain>
    </source>
</reference>